<keyword evidence="9" id="KW-0539">Nucleus</keyword>
<dbReference type="EMBL" id="SUNJ01012044">
    <property type="protein sequence ID" value="TPP58401.1"/>
    <property type="molecule type" value="Genomic_DNA"/>
</dbReference>
<keyword evidence="3" id="KW-0863">Zinc-finger</keyword>
<dbReference type="SMART" id="SM00399">
    <property type="entry name" value="ZnF_C4"/>
    <property type="match status" value="1"/>
</dbReference>
<feature type="compositionally biased region" description="Low complexity" evidence="10">
    <location>
        <begin position="142"/>
        <end position="168"/>
    </location>
</feature>
<dbReference type="SUPFAM" id="SSF48508">
    <property type="entry name" value="Nuclear receptor ligand-binding domain"/>
    <property type="match status" value="1"/>
</dbReference>
<sequence>MKYDTGLNSKKESIKLDSTATQQQWSMLGTTHLSGSQNSEIQQAPPGSGFIHTYDSDVNTTVAVSTSTGEMVTLVPANPYWGSVSQSSGPDIAVPHITDSVGTYYPTAVVHPDASNNTTALICPMGNEMMPRQVPIQFQSMTGAHSAPTTSATTPGGTSTTSVSNNNPKAPRQRKKDPYIPSYMDPANGPEPCVVCGDNATGFHYRAMTCEGCKGFFRRSVQKKLVYTCKFNGRCSVSDKQNRNSCQKCRFDRCIKGGMAKDLVLDEDKRLAKRRLIEANRARKRAESDGGIHTSVGSNGQSIGPSPPKHSPSATTAGYAIGTPTSTMGTTVNLPQSTDMSSFSHPHPPNLTVYSQTNPGAMGITVNYAANGSNMTLPIPQVPVGLGPSVASSTPSILLPCPVMSYGRHPVAAPPYEPNVPHLVQQTSGHLIPTDAYSMTQLRPFVNAKTITTNTVTTTDELSAAHCSSYPGTADNPGFWHRSSRTNENSPLANISTAINADSSQRANMYHSADLKIEWGADYNPGTIHTFNSSDSPSSARALPRGQNTPPCLGVSGLQSLRPLVSMTCETPSSTASSNGSGDHHQISDGLPLNMNNGPTLPLISTLGMDSQPGSTNTSESMVHSALNSPPSGFTLLTNETPVSFNGCTTVLHSNETNNMEEIDSQSDFPWTQEDQDLVDTIRKAYDTIHFASSDSNTVNVNDTNSSAHLHTDSDSEPGKYVVQSIVDSQVTGFLTKLDEVEREDIKHARAFYSNSFCNLAHVIEPMIARLVAFAKNVPGFGVLGADDQIRLVRDCCLDLITLRAAFSISLAVRAHGVSDQMVRQQSTTYLVSRTEGSYGQEGLKQNQQQQLFSSTTKGTNLSQSGTTMDNTTNNSSVNNNNTPYIVNSDYPKLGTSDERSAQGVRSVAFKLARLNVDQTEAAMMAAILLMSPDRSDLIDIEAIEETQNTLLETFNRRVNRARSQNKLAPTQQCWPRIIMALTEIRSITMCTQEYFLQEPSLNSQLQQLPWYFNELFLGREPTEIADGLPMEHTSVS</sequence>
<evidence type="ECO:0000313" key="13">
    <source>
        <dbReference type="EMBL" id="TPP58401.1"/>
    </source>
</evidence>
<dbReference type="InterPro" id="IPR000536">
    <property type="entry name" value="Nucl_hrmn_rcpt_lig-bd"/>
</dbReference>
<dbReference type="OrthoDB" id="6081310at2759"/>
<accession>A0A504YCU5</accession>
<evidence type="ECO:0000256" key="2">
    <source>
        <dbReference type="ARBA" id="ARBA00022723"/>
    </source>
</evidence>
<feature type="compositionally biased region" description="Polar residues" evidence="10">
    <location>
        <begin position="608"/>
        <end position="627"/>
    </location>
</feature>
<evidence type="ECO:0000259" key="11">
    <source>
        <dbReference type="PROSITE" id="PS51030"/>
    </source>
</evidence>
<dbReference type="FunFam" id="3.30.50.10:FF:000030">
    <property type="entry name" value="Nuclear Hormone Receptor family"/>
    <property type="match status" value="1"/>
</dbReference>
<dbReference type="InterPro" id="IPR035500">
    <property type="entry name" value="NHR-like_dom_sf"/>
</dbReference>
<feature type="compositionally biased region" description="Polar residues" evidence="10">
    <location>
        <begin position="855"/>
        <end position="864"/>
    </location>
</feature>
<feature type="compositionally biased region" description="Polar residues" evidence="10">
    <location>
        <begin position="530"/>
        <end position="539"/>
    </location>
</feature>
<gene>
    <name evidence="13" type="ORF">FGIG_04043</name>
</gene>
<evidence type="ECO:0000259" key="12">
    <source>
        <dbReference type="PROSITE" id="PS51843"/>
    </source>
</evidence>
<dbReference type="STRING" id="46835.A0A504YCU5"/>
<dbReference type="InterPro" id="IPR001728">
    <property type="entry name" value="ThyrH_rcpt"/>
</dbReference>
<keyword evidence="2" id="KW-0479">Metal-binding</keyword>
<dbReference type="GO" id="GO:0030154">
    <property type="term" value="P:cell differentiation"/>
    <property type="evidence" value="ECO:0007669"/>
    <property type="project" value="TreeGrafter"/>
</dbReference>
<evidence type="ECO:0000256" key="4">
    <source>
        <dbReference type="ARBA" id="ARBA00022833"/>
    </source>
</evidence>
<feature type="compositionally biased region" description="Polar residues" evidence="10">
    <location>
        <begin position="569"/>
        <end position="581"/>
    </location>
</feature>
<dbReference type="Gene3D" id="1.10.565.10">
    <property type="entry name" value="Retinoid X Receptor"/>
    <property type="match status" value="1"/>
</dbReference>
<feature type="compositionally biased region" description="Polar residues" evidence="10">
    <location>
        <begin position="323"/>
        <end position="344"/>
    </location>
</feature>
<feature type="region of interest" description="Disordered" evidence="10">
    <location>
        <begin position="142"/>
        <end position="183"/>
    </location>
</feature>
<dbReference type="SUPFAM" id="SSF57716">
    <property type="entry name" value="Glucocorticoid receptor-like (DNA-binding domain)"/>
    <property type="match status" value="1"/>
</dbReference>
<dbReference type="AlphaFoldDB" id="A0A504YCU5"/>
<organism evidence="13 14">
    <name type="scientific">Fasciola gigantica</name>
    <name type="common">Giant liver fluke</name>
    <dbReference type="NCBI Taxonomy" id="46835"/>
    <lineage>
        <taxon>Eukaryota</taxon>
        <taxon>Metazoa</taxon>
        <taxon>Spiralia</taxon>
        <taxon>Lophotrochozoa</taxon>
        <taxon>Platyhelminthes</taxon>
        <taxon>Trematoda</taxon>
        <taxon>Digenea</taxon>
        <taxon>Plagiorchiida</taxon>
        <taxon>Echinostomata</taxon>
        <taxon>Echinostomatoidea</taxon>
        <taxon>Fasciolidae</taxon>
        <taxon>Fasciola</taxon>
    </lineage>
</organism>
<dbReference type="GO" id="GO:0004879">
    <property type="term" value="F:nuclear receptor activity"/>
    <property type="evidence" value="ECO:0007669"/>
    <property type="project" value="InterPro"/>
</dbReference>
<dbReference type="PANTHER" id="PTHR24082:SF330">
    <property type="entry name" value="THYROID HORMONE RECEPTOR BETA"/>
    <property type="match status" value="1"/>
</dbReference>
<keyword evidence="8 13" id="KW-0675">Receptor</keyword>
<reference evidence="13 14" key="1">
    <citation type="submission" date="2019-04" db="EMBL/GenBank/DDBJ databases">
        <title>Annotation for the trematode Fasciola gigantica.</title>
        <authorList>
            <person name="Choi Y.-J."/>
        </authorList>
    </citation>
    <scope>NUCLEOTIDE SEQUENCE [LARGE SCALE GENOMIC DNA]</scope>
    <source>
        <strain evidence="13">Uganda_cow_1</strain>
    </source>
</reference>
<keyword evidence="14" id="KW-1185">Reference proteome</keyword>
<feature type="compositionally biased region" description="Polar residues" evidence="10">
    <location>
        <begin position="295"/>
        <end position="304"/>
    </location>
</feature>
<dbReference type="InterPro" id="IPR001628">
    <property type="entry name" value="Znf_hrmn_rcpt"/>
</dbReference>
<evidence type="ECO:0000256" key="1">
    <source>
        <dbReference type="ARBA" id="ARBA00005993"/>
    </source>
</evidence>
<evidence type="ECO:0000313" key="14">
    <source>
        <dbReference type="Proteomes" id="UP000316759"/>
    </source>
</evidence>
<dbReference type="PROSITE" id="PS00031">
    <property type="entry name" value="NUCLEAR_REC_DBD_1"/>
    <property type="match status" value="1"/>
</dbReference>
<keyword evidence="7" id="KW-0804">Transcription</keyword>
<dbReference type="GO" id="GO:0008270">
    <property type="term" value="F:zinc ion binding"/>
    <property type="evidence" value="ECO:0007669"/>
    <property type="project" value="UniProtKB-KW"/>
</dbReference>
<dbReference type="Proteomes" id="UP000316759">
    <property type="component" value="Unassembled WGS sequence"/>
</dbReference>
<comment type="similarity">
    <text evidence="1">Belongs to the nuclear hormone receptor family.</text>
</comment>
<dbReference type="Gene3D" id="3.30.50.10">
    <property type="entry name" value="Erythroid Transcription Factor GATA-1, subunit A"/>
    <property type="match status" value="1"/>
</dbReference>
<evidence type="ECO:0000256" key="8">
    <source>
        <dbReference type="ARBA" id="ARBA00023170"/>
    </source>
</evidence>
<feature type="compositionally biased region" description="Low complexity" evidence="10">
    <location>
        <begin position="865"/>
        <end position="883"/>
    </location>
</feature>
<dbReference type="SMART" id="SM00430">
    <property type="entry name" value="HOLI"/>
    <property type="match status" value="1"/>
</dbReference>
<evidence type="ECO:0000256" key="7">
    <source>
        <dbReference type="ARBA" id="ARBA00023163"/>
    </source>
</evidence>
<name>A0A504YCU5_FASGI</name>
<evidence type="ECO:0000256" key="9">
    <source>
        <dbReference type="ARBA" id="ARBA00023242"/>
    </source>
</evidence>
<dbReference type="GO" id="GO:0090575">
    <property type="term" value="C:RNA polymerase II transcription regulator complex"/>
    <property type="evidence" value="ECO:0007669"/>
    <property type="project" value="TreeGrafter"/>
</dbReference>
<dbReference type="Pfam" id="PF00105">
    <property type="entry name" value="zf-C4"/>
    <property type="match status" value="1"/>
</dbReference>
<comment type="caution">
    <text evidence="13">The sequence shown here is derived from an EMBL/GenBank/DDBJ whole genome shotgun (WGS) entry which is preliminary data.</text>
</comment>
<dbReference type="GO" id="GO:0000978">
    <property type="term" value="F:RNA polymerase II cis-regulatory region sequence-specific DNA binding"/>
    <property type="evidence" value="ECO:0007669"/>
    <property type="project" value="TreeGrafter"/>
</dbReference>
<feature type="domain" description="Nuclear receptor" evidence="11">
    <location>
        <begin position="190"/>
        <end position="266"/>
    </location>
</feature>
<feature type="region of interest" description="Disordered" evidence="10">
    <location>
        <begin position="569"/>
        <end position="627"/>
    </location>
</feature>
<dbReference type="InterPro" id="IPR013088">
    <property type="entry name" value="Znf_NHR/GATA"/>
</dbReference>
<feature type="domain" description="NR LBD" evidence="12">
    <location>
        <begin position="674"/>
        <end position="1018"/>
    </location>
</feature>
<evidence type="ECO:0000256" key="5">
    <source>
        <dbReference type="ARBA" id="ARBA00023015"/>
    </source>
</evidence>
<dbReference type="GO" id="GO:0045944">
    <property type="term" value="P:positive regulation of transcription by RNA polymerase II"/>
    <property type="evidence" value="ECO:0007669"/>
    <property type="project" value="TreeGrafter"/>
</dbReference>
<feature type="region of interest" description="Disordered" evidence="10">
    <location>
        <begin position="530"/>
        <end position="557"/>
    </location>
</feature>
<keyword evidence="6" id="KW-0238">DNA-binding</keyword>
<dbReference type="PRINTS" id="PR00047">
    <property type="entry name" value="STROIDFINGER"/>
</dbReference>
<proteinExistence type="inferred from homology"/>
<dbReference type="GO" id="GO:0000122">
    <property type="term" value="P:negative regulation of transcription by RNA polymerase II"/>
    <property type="evidence" value="ECO:0007669"/>
    <property type="project" value="TreeGrafter"/>
</dbReference>
<keyword evidence="5" id="KW-0805">Transcription regulation</keyword>
<dbReference type="PROSITE" id="PS51030">
    <property type="entry name" value="NUCLEAR_REC_DBD_2"/>
    <property type="match status" value="1"/>
</dbReference>
<dbReference type="InterPro" id="IPR050234">
    <property type="entry name" value="Nuclear_hormone_rcpt_NR1"/>
</dbReference>
<feature type="region of interest" description="Disordered" evidence="10">
    <location>
        <begin position="282"/>
        <end position="344"/>
    </location>
</feature>
<dbReference type="PRINTS" id="PR00546">
    <property type="entry name" value="THYROIDHORMR"/>
</dbReference>
<dbReference type="PANTHER" id="PTHR24082">
    <property type="entry name" value="NUCLEAR HORMONE RECEPTOR"/>
    <property type="match status" value="1"/>
</dbReference>
<evidence type="ECO:0000256" key="10">
    <source>
        <dbReference type="SAM" id="MobiDB-lite"/>
    </source>
</evidence>
<protein>
    <submittedName>
        <fullName evidence="13">Vitamin D3 receptor B</fullName>
    </submittedName>
</protein>
<dbReference type="GO" id="GO:0048384">
    <property type="term" value="P:retinoic acid receptor signaling pathway"/>
    <property type="evidence" value="ECO:0007669"/>
    <property type="project" value="TreeGrafter"/>
</dbReference>
<keyword evidence="4" id="KW-0862">Zinc</keyword>
<evidence type="ECO:0000256" key="3">
    <source>
        <dbReference type="ARBA" id="ARBA00022771"/>
    </source>
</evidence>
<evidence type="ECO:0000256" key="6">
    <source>
        <dbReference type="ARBA" id="ARBA00023125"/>
    </source>
</evidence>
<dbReference type="CDD" id="cd06961">
    <property type="entry name" value="NR_DBD_TR"/>
    <property type="match status" value="1"/>
</dbReference>
<dbReference type="PROSITE" id="PS51843">
    <property type="entry name" value="NR_LBD"/>
    <property type="match status" value="1"/>
</dbReference>
<feature type="region of interest" description="Disordered" evidence="10">
    <location>
        <begin position="855"/>
        <end position="885"/>
    </location>
</feature>